<dbReference type="GO" id="GO:0005737">
    <property type="term" value="C:cytoplasm"/>
    <property type="evidence" value="ECO:0007669"/>
    <property type="project" value="UniProtKB-SubCell"/>
</dbReference>
<dbReference type="Pfam" id="PF03810">
    <property type="entry name" value="IBN_N"/>
    <property type="match status" value="1"/>
</dbReference>
<evidence type="ECO:0000313" key="11">
    <source>
        <dbReference type="Proteomes" id="UP000694406"/>
    </source>
</evidence>
<dbReference type="SUPFAM" id="SSF48371">
    <property type="entry name" value="ARM repeat"/>
    <property type="match status" value="1"/>
</dbReference>
<dbReference type="GO" id="GO:0005643">
    <property type="term" value="C:nuclear pore"/>
    <property type="evidence" value="ECO:0007669"/>
    <property type="project" value="TreeGrafter"/>
</dbReference>
<dbReference type="GO" id="GO:0005049">
    <property type="term" value="F:nuclear export signal receptor activity"/>
    <property type="evidence" value="ECO:0007669"/>
    <property type="project" value="InterPro"/>
</dbReference>
<evidence type="ECO:0000256" key="2">
    <source>
        <dbReference type="ARBA" id="ARBA00004496"/>
    </source>
</evidence>
<evidence type="ECO:0000256" key="8">
    <source>
        <dbReference type="SAM" id="MobiDB-lite"/>
    </source>
</evidence>
<dbReference type="Gene3D" id="1.25.10.10">
    <property type="entry name" value="Leucine-rich Repeat Variant"/>
    <property type="match status" value="1"/>
</dbReference>
<reference evidence="10" key="1">
    <citation type="submission" date="2025-08" db="UniProtKB">
        <authorList>
            <consortium name="Ensembl"/>
        </authorList>
    </citation>
    <scope>IDENTIFICATION</scope>
</reference>
<evidence type="ECO:0000256" key="4">
    <source>
        <dbReference type="ARBA" id="ARBA00022448"/>
    </source>
</evidence>
<dbReference type="InterPro" id="IPR044189">
    <property type="entry name" value="XPO4/7-like"/>
</dbReference>
<dbReference type="SMART" id="SM00913">
    <property type="entry name" value="IBN_N"/>
    <property type="match status" value="1"/>
</dbReference>
<keyword evidence="7" id="KW-0539">Nucleus</keyword>
<comment type="similarity">
    <text evidence="3">Belongs to the exportin family.</text>
</comment>
<evidence type="ECO:0000256" key="6">
    <source>
        <dbReference type="ARBA" id="ARBA00022927"/>
    </source>
</evidence>
<evidence type="ECO:0000256" key="5">
    <source>
        <dbReference type="ARBA" id="ARBA00022490"/>
    </source>
</evidence>
<dbReference type="GeneTree" id="ENSGT00940000153139"/>
<keyword evidence="5" id="KW-0963">Cytoplasm</keyword>
<keyword evidence="4" id="KW-0813">Transport</keyword>
<keyword evidence="11" id="KW-1185">Reference proteome</keyword>
<reference evidence="10" key="2">
    <citation type="submission" date="2025-09" db="UniProtKB">
        <authorList>
            <consortium name="Ensembl"/>
        </authorList>
    </citation>
    <scope>IDENTIFICATION</scope>
</reference>
<protein>
    <recommendedName>
        <fullName evidence="9">Importin N-terminal domain-containing protein</fullName>
    </recommendedName>
</protein>
<dbReference type="Proteomes" id="UP000694406">
    <property type="component" value="Unplaced"/>
</dbReference>
<sequence length="427" mass="47574">MPYRSALQDAIGCGRFSWRCTQARASTVCTWLRKSGGVCTRFRAAFPPHKVKTKRKESDGAASARPPPSTGLPPPSLPFSRLNSLAPLPPAFLRLLQAAAGANISWRRGPAALRFAPPSSPARPPGHRSSLRLPRPGSSRRHPPAWKMALGGQSLAELEVLCKQLYEGTDLAQRIQAEKVLVELINSPECLSQCQLLLEQGTTSYAQLLAATCLSKLVCKTTPLPIQQRMDIRNYILNYIASRPKLALFVIQALVQVIAKITKLGWFDVQKDQLVFRDIIADVKKFLQGTVDHCIIGVMILSELTQEMNFIDYSRPSSKHRRIAISFRDTTLKEILMLACSLLKEILAKPLNLQDQQQQNLAIHLLKLVLNCLNYDFIGSSADESADDLCTVQIPTNWRSSKRIIIALVIYLLSSNLVPSRCFWILK</sequence>
<dbReference type="InterPro" id="IPR011989">
    <property type="entry name" value="ARM-like"/>
</dbReference>
<feature type="region of interest" description="Disordered" evidence="8">
    <location>
        <begin position="115"/>
        <end position="142"/>
    </location>
</feature>
<evidence type="ECO:0000259" key="9">
    <source>
        <dbReference type="SMART" id="SM00913"/>
    </source>
</evidence>
<evidence type="ECO:0000256" key="3">
    <source>
        <dbReference type="ARBA" id="ARBA00009466"/>
    </source>
</evidence>
<dbReference type="PANTHER" id="PTHR12596">
    <property type="entry name" value="EXPORTIN 4,7-RELATED"/>
    <property type="match status" value="1"/>
</dbReference>
<feature type="region of interest" description="Disordered" evidence="8">
    <location>
        <begin position="49"/>
        <end position="78"/>
    </location>
</feature>
<dbReference type="AlphaFoldDB" id="A0A8C5RV13"/>
<dbReference type="InterPro" id="IPR016024">
    <property type="entry name" value="ARM-type_fold"/>
</dbReference>
<name>A0A8C5RV13_LATLA</name>
<dbReference type="PANTHER" id="PTHR12596:SF8">
    <property type="entry name" value="RAN-BINDING PROTEIN 17"/>
    <property type="match status" value="1"/>
</dbReference>
<organism evidence="10 11">
    <name type="scientific">Laticauda laticaudata</name>
    <name type="common">Blue-ringed sea krait</name>
    <name type="synonym">Blue-lipped sea krait</name>
    <dbReference type="NCBI Taxonomy" id="8630"/>
    <lineage>
        <taxon>Eukaryota</taxon>
        <taxon>Metazoa</taxon>
        <taxon>Chordata</taxon>
        <taxon>Craniata</taxon>
        <taxon>Vertebrata</taxon>
        <taxon>Euteleostomi</taxon>
        <taxon>Lepidosauria</taxon>
        <taxon>Squamata</taxon>
        <taxon>Bifurcata</taxon>
        <taxon>Unidentata</taxon>
        <taxon>Episquamata</taxon>
        <taxon>Toxicofera</taxon>
        <taxon>Serpentes</taxon>
        <taxon>Colubroidea</taxon>
        <taxon>Elapidae</taxon>
        <taxon>Laticaudinae</taxon>
        <taxon>Laticauda</taxon>
    </lineage>
</organism>
<keyword evidence="6" id="KW-0653">Protein transport</keyword>
<feature type="domain" description="Importin N-terminal" evidence="9">
    <location>
        <begin position="177"/>
        <end position="242"/>
    </location>
</feature>
<evidence type="ECO:0000313" key="10">
    <source>
        <dbReference type="Ensembl" id="ENSLLTP00000007959.1"/>
    </source>
</evidence>
<dbReference type="Ensembl" id="ENSLLTT00000008254.1">
    <property type="protein sequence ID" value="ENSLLTP00000007959.1"/>
    <property type="gene ID" value="ENSLLTG00000006039.1"/>
</dbReference>
<evidence type="ECO:0000256" key="7">
    <source>
        <dbReference type="ARBA" id="ARBA00023242"/>
    </source>
</evidence>
<accession>A0A8C5RV13</accession>
<dbReference type="GO" id="GO:0006611">
    <property type="term" value="P:protein export from nucleus"/>
    <property type="evidence" value="ECO:0007669"/>
    <property type="project" value="TreeGrafter"/>
</dbReference>
<dbReference type="InterPro" id="IPR001494">
    <property type="entry name" value="Importin-beta_N"/>
</dbReference>
<comment type="subcellular location">
    <subcellularLocation>
        <location evidence="2">Cytoplasm</location>
    </subcellularLocation>
    <subcellularLocation>
        <location evidence="1">Nucleus</location>
    </subcellularLocation>
</comment>
<feature type="compositionally biased region" description="Pro residues" evidence="8">
    <location>
        <begin position="65"/>
        <end position="77"/>
    </location>
</feature>
<evidence type="ECO:0000256" key="1">
    <source>
        <dbReference type="ARBA" id="ARBA00004123"/>
    </source>
</evidence>
<dbReference type="GO" id="GO:0031267">
    <property type="term" value="F:small GTPase binding"/>
    <property type="evidence" value="ECO:0007669"/>
    <property type="project" value="InterPro"/>
</dbReference>
<proteinExistence type="inferred from homology"/>